<evidence type="ECO:0000313" key="3">
    <source>
        <dbReference type="EMBL" id="MBB5192896.1"/>
    </source>
</evidence>
<gene>
    <name evidence="3" type="ORF">HNQ50_003650</name>
</gene>
<evidence type="ECO:0000259" key="2">
    <source>
        <dbReference type="SMART" id="SM00867"/>
    </source>
</evidence>
<evidence type="ECO:0000313" key="4">
    <source>
        <dbReference type="Proteomes" id="UP000543030"/>
    </source>
</evidence>
<accession>A0A840RKR7</accession>
<dbReference type="RefSeq" id="WP_184102544.1">
    <property type="nucleotide sequence ID" value="NZ_JACHHN010000008.1"/>
</dbReference>
<comment type="caution">
    <text evidence="3">The sequence shown here is derived from an EMBL/GenBank/DDBJ whole genome shotgun (WGS) entry which is preliminary data.</text>
</comment>
<proteinExistence type="predicted"/>
<reference evidence="3 4" key="1">
    <citation type="submission" date="2020-08" db="EMBL/GenBank/DDBJ databases">
        <title>Genomic Encyclopedia of Type Strains, Phase IV (KMG-IV): sequencing the most valuable type-strain genomes for metagenomic binning, comparative biology and taxonomic classification.</title>
        <authorList>
            <person name="Goeker M."/>
        </authorList>
    </citation>
    <scope>NUCLEOTIDE SEQUENCE [LARGE SCALE GENOMIC DNA]</scope>
    <source>
        <strain evidence="3 4">DSM 18233</strain>
    </source>
</reference>
<dbReference type="EMBL" id="JACHHN010000008">
    <property type="protein sequence ID" value="MBB5192896.1"/>
    <property type="molecule type" value="Genomic_DNA"/>
</dbReference>
<feature type="domain" description="Lipid/polyisoprenoid-binding YceI-like" evidence="2">
    <location>
        <begin position="23"/>
        <end position="186"/>
    </location>
</feature>
<dbReference type="SMART" id="SM00867">
    <property type="entry name" value="YceI"/>
    <property type="match status" value="1"/>
</dbReference>
<protein>
    <submittedName>
        <fullName evidence="3">Polyisoprenoid-binding protein YceI</fullName>
    </submittedName>
</protein>
<dbReference type="InterPro" id="IPR036761">
    <property type="entry name" value="TTHA0802/YceI-like_sf"/>
</dbReference>
<dbReference type="Gene3D" id="2.40.128.110">
    <property type="entry name" value="Lipid/polyisoprenoid-binding, YceI-like"/>
    <property type="match status" value="1"/>
</dbReference>
<dbReference type="PANTHER" id="PTHR34406">
    <property type="entry name" value="PROTEIN YCEI"/>
    <property type="match status" value="1"/>
</dbReference>
<dbReference type="AlphaFoldDB" id="A0A840RKR7"/>
<keyword evidence="4" id="KW-1185">Reference proteome</keyword>
<organism evidence="3 4">
    <name type="scientific">Silvimonas terrae</name>
    <dbReference type="NCBI Taxonomy" id="300266"/>
    <lineage>
        <taxon>Bacteria</taxon>
        <taxon>Pseudomonadati</taxon>
        <taxon>Pseudomonadota</taxon>
        <taxon>Betaproteobacteria</taxon>
        <taxon>Neisseriales</taxon>
        <taxon>Chitinibacteraceae</taxon>
        <taxon>Silvimonas</taxon>
    </lineage>
</organism>
<keyword evidence="1" id="KW-0732">Signal</keyword>
<dbReference type="SUPFAM" id="SSF101874">
    <property type="entry name" value="YceI-like"/>
    <property type="match status" value="1"/>
</dbReference>
<dbReference type="InterPro" id="IPR007372">
    <property type="entry name" value="Lipid/polyisoprenoid-bd_YceI"/>
</dbReference>
<feature type="signal peptide" evidence="1">
    <location>
        <begin position="1"/>
        <end position="19"/>
    </location>
</feature>
<dbReference type="PANTHER" id="PTHR34406:SF2">
    <property type="entry name" value="PERIPLASMIC PROTEIN"/>
    <property type="match status" value="1"/>
</dbReference>
<feature type="chain" id="PRO_5032373383" evidence="1">
    <location>
        <begin position="20"/>
        <end position="188"/>
    </location>
</feature>
<evidence type="ECO:0000256" key="1">
    <source>
        <dbReference type="SAM" id="SignalP"/>
    </source>
</evidence>
<sequence>MKLKLAAIALACVASAAFAAPQTLELDSSHTQPYFEIGHFGYSNQMGRFDKATGTVVVDLEKKTGSLDVSIDVSSLSTGWAARDKHLKSPDFFNAEKFPAMTFKSTDFKFDGDKLVAVNGNFTLLGVTKPLTLNIANFHCGDHPMMKKYWCGAEATATIKRSDFGMTTFVPAVSDEVKLTIPVEAGAK</sequence>
<dbReference type="Pfam" id="PF04264">
    <property type="entry name" value="YceI"/>
    <property type="match status" value="1"/>
</dbReference>
<name>A0A840RKR7_9NEIS</name>
<dbReference type="Proteomes" id="UP000543030">
    <property type="component" value="Unassembled WGS sequence"/>
</dbReference>